<dbReference type="AlphaFoldDB" id="A0A1T4VMH4"/>
<dbReference type="STRING" id="39495.SAMN02745111_01231"/>
<evidence type="ECO:0000256" key="1">
    <source>
        <dbReference type="SAM" id="Phobius"/>
    </source>
</evidence>
<evidence type="ECO:0008006" key="4">
    <source>
        <dbReference type="Google" id="ProtNLM"/>
    </source>
</evidence>
<dbReference type="Proteomes" id="UP000190814">
    <property type="component" value="Unassembled WGS sequence"/>
</dbReference>
<name>A0A1T4VMH4_9FIRM</name>
<feature type="transmembrane region" description="Helical" evidence="1">
    <location>
        <begin position="35"/>
        <end position="56"/>
    </location>
</feature>
<dbReference type="OrthoDB" id="2935100at2"/>
<keyword evidence="3" id="KW-1185">Reference proteome</keyword>
<feature type="transmembrane region" description="Helical" evidence="1">
    <location>
        <begin position="7"/>
        <end position="29"/>
    </location>
</feature>
<keyword evidence="1" id="KW-1133">Transmembrane helix</keyword>
<dbReference type="RefSeq" id="WP_078766100.1">
    <property type="nucleotide sequence ID" value="NZ_FUXZ01000007.1"/>
</dbReference>
<evidence type="ECO:0000313" key="3">
    <source>
        <dbReference type="Proteomes" id="UP000190814"/>
    </source>
</evidence>
<protein>
    <recommendedName>
        <fullName evidence="4">5-bromo-4-chloroindolyl phosphate hydrolysis protein</fullName>
    </recommendedName>
</protein>
<sequence>MNKTFKLIFLNLSIIIIAILSYSPGFFYLRPSDVSVFRAGMSIIIFLALLLAFCYGNYSLLKPKEKVTYSKENIKDMSEAKSILSSYTNGEYFGEIATTVISQISRLESSTQRAKIEIGRKFERGSLSWQKYYSAIEEANSIALDNVISLANRIQFFDESEYSRLKKYKYDAIPDDIQMQQLELYNTNMKLIESAVSVNENLILGLDRLSIEFAKPGEIEEQNINLLTEIKKLTDEVKYYV</sequence>
<proteinExistence type="predicted"/>
<accession>A0A1T4VMH4</accession>
<keyword evidence="1" id="KW-0472">Membrane</keyword>
<gene>
    <name evidence="2" type="ORF">SAMN02745111_01231</name>
</gene>
<reference evidence="2 3" key="1">
    <citation type="submission" date="2017-02" db="EMBL/GenBank/DDBJ databases">
        <authorList>
            <person name="Peterson S.W."/>
        </authorList>
    </citation>
    <scope>NUCLEOTIDE SEQUENCE [LARGE SCALE GENOMIC DNA]</scope>
    <source>
        <strain evidence="2 3">ATCC 35992</strain>
    </source>
</reference>
<organism evidence="2 3">
    <name type="scientific">Eubacterium uniforme</name>
    <dbReference type="NCBI Taxonomy" id="39495"/>
    <lineage>
        <taxon>Bacteria</taxon>
        <taxon>Bacillati</taxon>
        <taxon>Bacillota</taxon>
        <taxon>Clostridia</taxon>
        <taxon>Eubacteriales</taxon>
        <taxon>Eubacteriaceae</taxon>
        <taxon>Eubacterium</taxon>
    </lineage>
</organism>
<evidence type="ECO:0000313" key="2">
    <source>
        <dbReference type="EMBL" id="SKA66137.1"/>
    </source>
</evidence>
<dbReference type="EMBL" id="FUXZ01000007">
    <property type="protein sequence ID" value="SKA66137.1"/>
    <property type="molecule type" value="Genomic_DNA"/>
</dbReference>
<keyword evidence="1" id="KW-0812">Transmembrane</keyword>